<proteinExistence type="predicted"/>
<comment type="caution">
    <text evidence="2">The sequence shown here is derived from an EMBL/GenBank/DDBJ whole genome shotgun (WGS) entry which is preliminary data.</text>
</comment>
<evidence type="ECO:0000313" key="3">
    <source>
        <dbReference type="Proteomes" id="UP000188268"/>
    </source>
</evidence>
<dbReference type="AlphaFoldDB" id="A0A1R3IN41"/>
<gene>
    <name evidence="2" type="ORF">CCACVL1_11063</name>
</gene>
<protein>
    <submittedName>
        <fullName evidence="2">Uncharacterized protein</fullName>
    </submittedName>
</protein>
<accession>A0A1R3IN41</accession>
<reference evidence="2 3" key="1">
    <citation type="submission" date="2013-09" db="EMBL/GenBank/DDBJ databases">
        <title>Corchorus capsularis genome sequencing.</title>
        <authorList>
            <person name="Alam M."/>
            <person name="Haque M.S."/>
            <person name="Islam M.S."/>
            <person name="Emdad E.M."/>
            <person name="Islam M.M."/>
            <person name="Ahmed B."/>
            <person name="Halim A."/>
            <person name="Hossen Q.M.M."/>
            <person name="Hossain M.Z."/>
            <person name="Ahmed R."/>
            <person name="Khan M.M."/>
            <person name="Islam R."/>
            <person name="Rashid M.M."/>
            <person name="Khan S.A."/>
            <person name="Rahman M.S."/>
            <person name="Alam M."/>
        </authorList>
    </citation>
    <scope>NUCLEOTIDE SEQUENCE [LARGE SCALE GENOMIC DNA]</scope>
    <source>
        <strain evidence="3">cv. CVL-1</strain>
        <tissue evidence="2">Whole seedling</tissue>
    </source>
</reference>
<name>A0A1R3IN41_COCAP</name>
<dbReference type="Gramene" id="OMO83992">
    <property type="protein sequence ID" value="OMO83992"/>
    <property type="gene ID" value="CCACVL1_11063"/>
</dbReference>
<keyword evidence="3" id="KW-1185">Reference proteome</keyword>
<sequence length="119" mass="13676">MATPIFMQWNFLSKSSCSYRCREAHKNIRRLEKKSLINSMQPISKVDLKDSEKEIAFSSTSFFDEFFKKTLAFHVESRAYPLVRLDGPDAILNKIVIREETPPPTPSSSFNTTKAQAKK</sequence>
<feature type="region of interest" description="Disordered" evidence="1">
    <location>
        <begin position="98"/>
        <end position="119"/>
    </location>
</feature>
<evidence type="ECO:0000256" key="1">
    <source>
        <dbReference type="SAM" id="MobiDB-lite"/>
    </source>
</evidence>
<organism evidence="2 3">
    <name type="scientific">Corchorus capsularis</name>
    <name type="common">Jute</name>
    <dbReference type="NCBI Taxonomy" id="210143"/>
    <lineage>
        <taxon>Eukaryota</taxon>
        <taxon>Viridiplantae</taxon>
        <taxon>Streptophyta</taxon>
        <taxon>Embryophyta</taxon>
        <taxon>Tracheophyta</taxon>
        <taxon>Spermatophyta</taxon>
        <taxon>Magnoliopsida</taxon>
        <taxon>eudicotyledons</taxon>
        <taxon>Gunneridae</taxon>
        <taxon>Pentapetalae</taxon>
        <taxon>rosids</taxon>
        <taxon>malvids</taxon>
        <taxon>Malvales</taxon>
        <taxon>Malvaceae</taxon>
        <taxon>Grewioideae</taxon>
        <taxon>Apeibeae</taxon>
        <taxon>Corchorus</taxon>
    </lineage>
</organism>
<dbReference type="EMBL" id="AWWV01009788">
    <property type="protein sequence ID" value="OMO83992.1"/>
    <property type="molecule type" value="Genomic_DNA"/>
</dbReference>
<evidence type="ECO:0000313" key="2">
    <source>
        <dbReference type="EMBL" id="OMO83992.1"/>
    </source>
</evidence>
<dbReference type="Proteomes" id="UP000188268">
    <property type="component" value="Unassembled WGS sequence"/>
</dbReference>